<sequence length="245" mass="26363">MPRVCFVTVTASSCLTVAPSALLATATALLRSSEHSETAQLKRVPNRSACFSVFDAPPPALCWYFRQPESATTTTPHTVVTVLTLQLEIASTISGESFVSGPQLLSSSNPMFPSNPIVASPSTPLPSSHFVTYAPPIPFMSPHLHHSLPRLYSVDSPNLFASMSPLPPHHTMSSQTSTVLQRAGLTIVPSLSSSPEVLCKSVDSPDILAAASPLCFHHNMSSQASTVLHRVHSMIPHPFPRRMNY</sequence>
<protein>
    <recommendedName>
        <fullName evidence="4">Ig-like domain-containing protein</fullName>
    </recommendedName>
</protein>
<feature type="chain" id="PRO_5046064286" description="Ig-like domain-containing protein" evidence="1">
    <location>
        <begin position="21"/>
        <end position="245"/>
    </location>
</feature>
<evidence type="ECO:0008006" key="4">
    <source>
        <dbReference type="Google" id="ProtNLM"/>
    </source>
</evidence>
<feature type="signal peptide" evidence="1">
    <location>
        <begin position="1"/>
        <end position="20"/>
    </location>
</feature>
<evidence type="ECO:0000313" key="2">
    <source>
        <dbReference type="EMBL" id="KAF3580573.1"/>
    </source>
</evidence>
<dbReference type="EMBL" id="QGKV02000649">
    <property type="protein sequence ID" value="KAF3580573.1"/>
    <property type="molecule type" value="Genomic_DNA"/>
</dbReference>
<reference evidence="2 3" key="1">
    <citation type="journal article" date="2020" name="BMC Genomics">
        <title>Intraspecific diversification of the crop wild relative Brassica cretica Lam. using demographic model selection.</title>
        <authorList>
            <person name="Kioukis A."/>
            <person name="Michalopoulou V.A."/>
            <person name="Briers L."/>
            <person name="Pirintsos S."/>
            <person name="Studholme D.J."/>
            <person name="Pavlidis P."/>
            <person name="Sarris P.F."/>
        </authorList>
    </citation>
    <scope>NUCLEOTIDE SEQUENCE [LARGE SCALE GENOMIC DNA]</scope>
    <source>
        <strain evidence="3">cv. PFS-1207/04</strain>
    </source>
</reference>
<evidence type="ECO:0000256" key="1">
    <source>
        <dbReference type="SAM" id="SignalP"/>
    </source>
</evidence>
<keyword evidence="3" id="KW-1185">Reference proteome</keyword>
<gene>
    <name evidence="2" type="ORF">DY000_02033791</name>
</gene>
<organism evidence="2 3">
    <name type="scientific">Brassica cretica</name>
    <name type="common">Mustard</name>
    <dbReference type="NCBI Taxonomy" id="69181"/>
    <lineage>
        <taxon>Eukaryota</taxon>
        <taxon>Viridiplantae</taxon>
        <taxon>Streptophyta</taxon>
        <taxon>Embryophyta</taxon>
        <taxon>Tracheophyta</taxon>
        <taxon>Spermatophyta</taxon>
        <taxon>Magnoliopsida</taxon>
        <taxon>eudicotyledons</taxon>
        <taxon>Gunneridae</taxon>
        <taxon>Pentapetalae</taxon>
        <taxon>rosids</taxon>
        <taxon>malvids</taxon>
        <taxon>Brassicales</taxon>
        <taxon>Brassicaceae</taxon>
        <taxon>Brassiceae</taxon>
        <taxon>Brassica</taxon>
    </lineage>
</organism>
<keyword evidence="1" id="KW-0732">Signal</keyword>
<proteinExistence type="predicted"/>
<name>A0ABQ7DTG0_BRACR</name>
<dbReference type="Proteomes" id="UP000266723">
    <property type="component" value="Unassembled WGS sequence"/>
</dbReference>
<accession>A0ABQ7DTG0</accession>
<evidence type="ECO:0000313" key="3">
    <source>
        <dbReference type="Proteomes" id="UP000266723"/>
    </source>
</evidence>
<comment type="caution">
    <text evidence="2">The sequence shown here is derived from an EMBL/GenBank/DDBJ whole genome shotgun (WGS) entry which is preliminary data.</text>
</comment>